<dbReference type="InterPro" id="IPR013187">
    <property type="entry name" value="F-box-assoc_dom_typ3"/>
</dbReference>
<dbReference type="Pfam" id="PF00646">
    <property type="entry name" value="F-box"/>
    <property type="match status" value="1"/>
</dbReference>
<dbReference type="EMBL" id="WJXA01000003">
    <property type="protein sequence ID" value="KAF7147185.1"/>
    <property type="molecule type" value="Genomic_DNA"/>
</dbReference>
<dbReference type="OrthoDB" id="605328at2759"/>
<dbReference type="PANTHER" id="PTHR35546:SF130">
    <property type="entry name" value="EXPRESSED PROTEIN"/>
    <property type="match status" value="1"/>
</dbReference>
<dbReference type="AlphaFoldDB" id="A0A834H7M6"/>
<keyword evidence="5" id="KW-1185">Reference proteome</keyword>
<evidence type="ECO:0000259" key="3">
    <source>
        <dbReference type="Pfam" id="PF08268"/>
    </source>
</evidence>
<feature type="compositionally biased region" description="Basic residues" evidence="1">
    <location>
        <begin position="56"/>
        <end position="65"/>
    </location>
</feature>
<name>A0A834H7M6_RHOSS</name>
<feature type="region of interest" description="Disordered" evidence="1">
    <location>
        <begin position="1"/>
        <end position="71"/>
    </location>
</feature>
<dbReference type="Proteomes" id="UP000626092">
    <property type="component" value="Unassembled WGS sequence"/>
</dbReference>
<gene>
    <name evidence="4" type="ORF">RHSIM_Rhsim03G0249000</name>
</gene>
<evidence type="ECO:0000259" key="2">
    <source>
        <dbReference type="Pfam" id="PF00646"/>
    </source>
</evidence>
<dbReference type="SUPFAM" id="SSF81383">
    <property type="entry name" value="F-box domain"/>
    <property type="match status" value="1"/>
</dbReference>
<dbReference type="PANTHER" id="PTHR35546">
    <property type="entry name" value="F-BOX PROTEIN INTERACTION DOMAIN PROTEIN-RELATED"/>
    <property type="match status" value="1"/>
</dbReference>
<feature type="domain" description="F-box associated beta-propeller type 3" evidence="3">
    <location>
        <begin position="171"/>
        <end position="414"/>
    </location>
</feature>
<proteinExistence type="predicted"/>
<dbReference type="Gene3D" id="1.20.1280.50">
    <property type="match status" value="1"/>
</dbReference>
<organism evidence="4 5">
    <name type="scientific">Rhododendron simsii</name>
    <name type="common">Sims's rhododendron</name>
    <dbReference type="NCBI Taxonomy" id="118357"/>
    <lineage>
        <taxon>Eukaryota</taxon>
        <taxon>Viridiplantae</taxon>
        <taxon>Streptophyta</taxon>
        <taxon>Embryophyta</taxon>
        <taxon>Tracheophyta</taxon>
        <taxon>Spermatophyta</taxon>
        <taxon>Magnoliopsida</taxon>
        <taxon>eudicotyledons</taxon>
        <taxon>Gunneridae</taxon>
        <taxon>Pentapetalae</taxon>
        <taxon>asterids</taxon>
        <taxon>Ericales</taxon>
        <taxon>Ericaceae</taxon>
        <taxon>Ericoideae</taxon>
        <taxon>Rhodoreae</taxon>
        <taxon>Rhododendron</taxon>
    </lineage>
</organism>
<dbReference type="InterPro" id="IPR055290">
    <property type="entry name" value="At3g26010-like"/>
</dbReference>
<dbReference type="InterPro" id="IPR001810">
    <property type="entry name" value="F-box_dom"/>
</dbReference>
<evidence type="ECO:0000313" key="4">
    <source>
        <dbReference type="EMBL" id="KAF7147185.1"/>
    </source>
</evidence>
<dbReference type="Pfam" id="PF08268">
    <property type="entry name" value="FBA_3"/>
    <property type="match status" value="1"/>
</dbReference>
<accession>A0A834H7M6</accession>
<dbReference type="NCBIfam" id="TIGR01640">
    <property type="entry name" value="F_box_assoc_1"/>
    <property type="match status" value="1"/>
</dbReference>
<evidence type="ECO:0000313" key="5">
    <source>
        <dbReference type="Proteomes" id="UP000626092"/>
    </source>
</evidence>
<sequence length="445" mass="50561">MAKPSKSKNPLEDNDAKHKASNSSEQNDEVLDPDADSDLQAGEKSPSTDNDEGRTGKKVTRKRRKVDTSCTSSDHSRAVEVVVSNEDLLTEILFLVPAKQLLKFKSVSKHWHSLISQPQFSSNHACRNPNTLLISGLYFYRWINKELKSVSLHGHQSLPTLAFLDPIRKGMKSKIVDSCNGLLLFSNSDKLDYFVCNPTTQKYIALPQHGGSTSSGFWEQFGAYLAFDPSKSPYYKVVLISYHFSFEERSSFYLIYIYSSKTASWKEMRAIAPLGGGSYQRRVFWNGAIHWMNSTYIHIRFDIAAENLTGTPMPKVPNILKEDKIQYFGECGGSLLLIQSREDSAMGFRILEMKKDCYRWSVKCKVNLRPICNAFPEGYHLVYRVLSCVNEIDFTLVLMFPGKVIAYNPNCKTMKVLLDLQGDPHPPPGYSYRNTYQFIESLFPL</sequence>
<evidence type="ECO:0000256" key="1">
    <source>
        <dbReference type="SAM" id="MobiDB-lite"/>
    </source>
</evidence>
<feature type="compositionally biased region" description="Basic and acidic residues" evidence="1">
    <location>
        <begin position="9"/>
        <end position="18"/>
    </location>
</feature>
<dbReference type="InterPro" id="IPR036047">
    <property type="entry name" value="F-box-like_dom_sf"/>
</dbReference>
<protein>
    <recommendedName>
        <fullName evidence="6">F-box domain-containing protein</fullName>
    </recommendedName>
</protein>
<feature type="compositionally biased region" description="Acidic residues" evidence="1">
    <location>
        <begin position="26"/>
        <end position="37"/>
    </location>
</feature>
<reference evidence="4" key="1">
    <citation type="submission" date="2019-11" db="EMBL/GenBank/DDBJ databases">
        <authorList>
            <person name="Liu Y."/>
            <person name="Hou J."/>
            <person name="Li T.-Q."/>
            <person name="Guan C.-H."/>
            <person name="Wu X."/>
            <person name="Wu H.-Z."/>
            <person name="Ling F."/>
            <person name="Zhang R."/>
            <person name="Shi X.-G."/>
            <person name="Ren J.-P."/>
            <person name="Chen E.-F."/>
            <person name="Sun J.-M."/>
        </authorList>
    </citation>
    <scope>NUCLEOTIDE SEQUENCE</scope>
    <source>
        <strain evidence="4">Adult_tree_wgs_1</strain>
        <tissue evidence="4">Leaves</tissue>
    </source>
</reference>
<comment type="caution">
    <text evidence="4">The sequence shown here is derived from an EMBL/GenBank/DDBJ whole genome shotgun (WGS) entry which is preliminary data.</text>
</comment>
<dbReference type="InterPro" id="IPR017451">
    <property type="entry name" value="F-box-assoc_interact_dom"/>
</dbReference>
<feature type="domain" description="F-box" evidence="2">
    <location>
        <begin position="86"/>
        <end position="120"/>
    </location>
</feature>
<evidence type="ECO:0008006" key="6">
    <source>
        <dbReference type="Google" id="ProtNLM"/>
    </source>
</evidence>